<dbReference type="Proteomes" id="UP000887159">
    <property type="component" value="Unassembled WGS sequence"/>
</dbReference>
<dbReference type="EMBL" id="BMAU01021234">
    <property type="protein sequence ID" value="GFY03016.1"/>
    <property type="molecule type" value="Genomic_DNA"/>
</dbReference>
<dbReference type="AlphaFoldDB" id="A0A8X6RZH8"/>
<name>A0A8X6RZH8_TRICX</name>
<proteinExistence type="predicted"/>
<evidence type="ECO:0000313" key="1">
    <source>
        <dbReference type="EMBL" id="GFY03016.1"/>
    </source>
</evidence>
<comment type="caution">
    <text evidence="1">The sequence shown here is derived from an EMBL/GenBank/DDBJ whole genome shotgun (WGS) entry which is preliminary data.</text>
</comment>
<organism evidence="1 2">
    <name type="scientific">Trichonephila clavipes</name>
    <name type="common">Golden silk orbweaver</name>
    <name type="synonym">Nephila clavipes</name>
    <dbReference type="NCBI Taxonomy" id="2585209"/>
    <lineage>
        <taxon>Eukaryota</taxon>
        <taxon>Metazoa</taxon>
        <taxon>Ecdysozoa</taxon>
        <taxon>Arthropoda</taxon>
        <taxon>Chelicerata</taxon>
        <taxon>Arachnida</taxon>
        <taxon>Araneae</taxon>
        <taxon>Araneomorphae</taxon>
        <taxon>Entelegynae</taxon>
        <taxon>Araneoidea</taxon>
        <taxon>Nephilidae</taxon>
        <taxon>Trichonephila</taxon>
    </lineage>
</organism>
<gene>
    <name evidence="1" type="ORF">TNCV_980211</name>
</gene>
<protein>
    <submittedName>
        <fullName evidence="1">Uncharacterized protein</fullName>
    </submittedName>
</protein>
<keyword evidence="2" id="KW-1185">Reference proteome</keyword>
<sequence length="102" mass="11928">MIKDILPDRKDVPFFRQRMPFCRFYPDPLFRAKLCPGILPRIQQMRNVGSGQGCLAFCHFAGIINDMCSRNHCFGSAFYYWLIASSNICDWLSKNGRKRPIY</sequence>
<accession>A0A8X6RZH8</accession>
<evidence type="ECO:0000313" key="2">
    <source>
        <dbReference type="Proteomes" id="UP000887159"/>
    </source>
</evidence>
<reference evidence="1" key="1">
    <citation type="submission" date="2020-08" db="EMBL/GenBank/DDBJ databases">
        <title>Multicomponent nature underlies the extraordinary mechanical properties of spider dragline silk.</title>
        <authorList>
            <person name="Kono N."/>
            <person name="Nakamura H."/>
            <person name="Mori M."/>
            <person name="Yoshida Y."/>
            <person name="Ohtoshi R."/>
            <person name="Malay A.D."/>
            <person name="Moran D.A.P."/>
            <person name="Tomita M."/>
            <person name="Numata K."/>
            <person name="Arakawa K."/>
        </authorList>
    </citation>
    <scope>NUCLEOTIDE SEQUENCE</scope>
</reference>